<feature type="region of interest" description="Disordered" evidence="1">
    <location>
        <begin position="431"/>
        <end position="455"/>
    </location>
</feature>
<reference evidence="2" key="1">
    <citation type="journal article" date="2020" name="Stud. Mycol.">
        <title>101 Dothideomycetes genomes: a test case for predicting lifestyles and emergence of pathogens.</title>
        <authorList>
            <person name="Haridas S."/>
            <person name="Albert R."/>
            <person name="Binder M."/>
            <person name="Bloem J."/>
            <person name="Labutti K."/>
            <person name="Salamov A."/>
            <person name="Andreopoulos B."/>
            <person name="Baker S."/>
            <person name="Barry K."/>
            <person name="Bills G."/>
            <person name="Bluhm B."/>
            <person name="Cannon C."/>
            <person name="Castanera R."/>
            <person name="Culley D."/>
            <person name="Daum C."/>
            <person name="Ezra D."/>
            <person name="Gonzalez J."/>
            <person name="Henrissat B."/>
            <person name="Kuo A."/>
            <person name="Liang C."/>
            <person name="Lipzen A."/>
            <person name="Lutzoni F."/>
            <person name="Magnuson J."/>
            <person name="Mondo S."/>
            <person name="Nolan M."/>
            <person name="Ohm R."/>
            <person name="Pangilinan J."/>
            <person name="Park H.-J."/>
            <person name="Ramirez L."/>
            <person name="Alfaro M."/>
            <person name="Sun H."/>
            <person name="Tritt A."/>
            <person name="Yoshinaga Y."/>
            <person name="Zwiers L.-H."/>
            <person name="Turgeon B."/>
            <person name="Goodwin S."/>
            <person name="Spatafora J."/>
            <person name="Crous P."/>
            <person name="Grigoriev I."/>
        </authorList>
    </citation>
    <scope>NUCLEOTIDE SEQUENCE</scope>
    <source>
        <strain evidence="2">CBS 627.86</strain>
    </source>
</reference>
<feature type="region of interest" description="Disordered" evidence="1">
    <location>
        <begin position="336"/>
        <end position="366"/>
    </location>
</feature>
<feature type="compositionally biased region" description="Polar residues" evidence="1">
    <location>
        <begin position="338"/>
        <end position="351"/>
    </location>
</feature>
<dbReference type="AlphaFoldDB" id="A0A6A5ZKE2"/>
<name>A0A6A5ZKE2_9PLEO</name>
<evidence type="ECO:0000313" key="2">
    <source>
        <dbReference type="EMBL" id="KAF2119484.1"/>
    </source>
</evidence>
<dbReference type="EMBL" id="ML977315">
    <property type="protein sequence ID" value="KAF2119484.1"/>
    <property type="molecule type" value="Genomic_DNA"/>
</dbReference>
<feature type="region of interest" description="Disordered" evidence="1">
    <location>
        <begin position="619"/>
        <end position="650"/>
    </location>
</feature>
<gene>
    <name evidence="2" type="ORF">BDV96DRAFT_642505</name>
</gene>
<dbReference type="Proteomes" id="UP000799770">
    <property type="component" value="Unassembled WGS sequence"/>
</dbReference>
<sequence>MLEDDPDDKDYSESFDFGDESFKSFVENVHIGEFETTPFDYLTDVTGPYWHDEAKPQHEEVDHFREQGSVWASGYARTRNGISAPKMNDYITTPRAPSSKKARLDEPEDQSRIVKTLTFACPERQAGDRSCHGVAAKNMSDVRRHLGRSHKRYVKLCRICNGHIVDEETFNNQHGKHYCNNVQPQRRRQTQENTEAQWLDLYRKLFPDAEPRPNPYNEIPSSAHPPVEIADGFTSELPAPPSAAYSPTHLSDPNLVAIPYLFNPSQPKLSSSSADHIEHVSAFSPDMVAPGLGSILQKSQSFIQSVKAELKSLVPSDQQEKAKGLVEANILKELRSAWSGSQGPSDKQPTTKQHDHVPFRLLPPVDQRGRSMSNIDLLQDDPCQQILRESSREQSGGAVWPVMQPHLSSIGRKRRMDENNSQNLPHNIEAVSQPQLPMDLSESTNSPMQRTSTQTNEDIQLDIDLSRVGSVPYSQPFSSLLRSNEAPWSLLNPRRQWRDITASADSGYHLHNFEVGWSRMLPDATSSLEDLMSRSSLEVDVSEAAMADSVATLRPLAHQYQSALSFEECPEPTQSPSDDKFELQIENPWIPFGERDSSSTTQNLYSSNPFPRVSLLDESQHSAPFSSEERVRLPNPTIQPEGSLSIRKPNDDDIPLFHVVEDHGEYDLADRDESTLPKWDTPSSTDSIAYGSMTAASSDSFPMELPPVLSCSAAGNTIPISVRDLRSFDAKEKIKHNPKEKTNANFGLAFQF</sequence>
<dbReference type="OrthoDB" id="3800899at2759"/>
<protein>
    <submittedName>
        <fullName evidence="2">Uncharacterized protein</fullName>
    </submittedName>
</protein>
<organism evidence="2 3">
    <name type="scientific">Lophiotrema nucula</name>
    <dbReference type="NCBI Taxonomy" id="690887"/>
    <lineage>
        <taxon>Eukaryota</taxon>
        <taxon>Fungi</taxon>
        <taxon>Dikarya</taxon>
        <taxon>Ascomycota</taxon>
        <taxon>Pezizomycotina</taxon>
        <taxon>Dothideomycetes</taxon>
        <taxon>Pleosporomycetidae</taxon>
        <taxon>Pleosporales</taxon>
        <taxon>Lophiotremataceae</taxon>
        <taxon>Lophiotrema</taxon>
    </lineage>
</organism>
<feature type="region of interest" description="Disordered" evidence="1">
    <location>
        <begin position="82"/>
        <end position="109"/>
    </location>
</feature>
<keyword evidence="3" id="KW-1185">Reference proteome</keyword>
<accession>A0A6A5ZKE2</accession>
<evidence type="ECO:0000256" key="1">
    <source>
        <dbReference type="SAM" id="MobiDB-lite"/>
    </source>
</evidence>
<evidence type="ECO:0000313" key="3">
    <source>
        <dbReference type="Proteomes" id="UP000799770"/>
    </source>
</evidence>
<proteinExistence type="predicted"/>